<dbReference type="HOGENOM" id="CLU_3164594_0_0_10"/>
<gene>
    <name evidence="1" type="ORF">BACSTE_03260</name>
</gene>
<name>B0NUS2_BACSE</name>
<evidence type="ECO:0000313" key="2">
    <source>
        <dbReference type="Proteomes" id="UP000004713"/>
    </source>
</evidence>
<reference evidence="1 2" key="2">
    <citation type="submission" date="2007-11" db="EMBL/GenBank/DDBJ databases">
        <authorList>
            <person name="Fulton L."/>
            <person name="Clifton S."/>
            <person name="Fulton B."/>
            <person name="Xu J."/>
            <person name="Minx P."/>
            <person name="Pepin K.H."/>
            <person name="Johnson M."/>
            <person name="Thiruvilangam P."/>
            <person name="Bhonagiri V."/>
            <person name="Nash W.E."/>
            <person name="Mardis E.R."/>
            <person name="Wilson R.K."/>
        </authorList>
    </citation>
    <scope>NUCLEOTIDE SEQUENCE [LARGE SCALE GENOMIC DNA]</scope>
    <source>
        <strain evidence="1 2">ATCC 43183</strain>
    </source>
</reference>
<proteinExistence type="predicted"/>
<dbReference type="Proteomes" id="UP000004713">
    <property type="component" value="Unassembled WGS sequence"/>
</dbReference>
<accession>B0NUS2</accession>
<comment type="caution">
    <text evidence="1">The sequence shown here is derived from an EMBL/GenBank/DDBJ whole genome shotgun (WGS) entry which is preliminary data.</text>
</comment>
<reference evidence="1 2" key="1">
    <citation type="submission" date="2007-11" db="EMBL/GenBank/DDBJ databases">
        <title>Draft genome sequence of Bacteroides stercoris(ATCC 43183).</title>
        <authorList>
            <person name="Sudarsanam P."/>
            <person name="Ley R."/>
            <person name="Guruge J."/>
            <person name="Turnbaugh P.J."/>
            <person name="Mahowald M."/>
            <person name="Liep D."/>
            <person name="Gordon J."/>
        </authorList>
    </citation>
    <scope>NUCLEOTIDE SEQUENCE [LARGE SCALE GENOMIC DNA]</scope>
    <source>
        <strain evidence="1 2">ATCC 43183</strain>
    </source>
</reference>
<sequence>MKLLFKQLCKYSTTWIQYKISPLIFAVQNKMPTFAPAFNKQIIYLFN</sequence>
<organism evidence="1 2">
    <name type="scientific">Bacteroides stercoris ATCC 43183</name>
    <dbReference type="NCBI Taxonomy" id="449673"/>
    <lineage>
        <taxon>Bacteria</taxon>
        <taxon>Pseudomonadati</taxon>
        <taxon>Bacteroidota</taxon>
        <taxon>Bacteroidia</taxon>
        <taxon>Bacteroidales</taxon>
        <taxon>Bacteroidaceae</taxon>
        <taxon>Bacteroides</taxon>
    </lineage>
</organism>
<dbReference type="AlphaFoldDB" id="B0NUS2"/>
<dbReference type="eggNOG" id="ENOG5030Y3V">
    <property type="taxonomic scope" value="Bacteria"/>
</dbReference>
<dbReference type="EMBL" id="ABFZ02000022">
    <property type="protein sequence ID" value="EDS14116.1"/>
    <property type="molecule type" value="Genomic_DNA"/>
</dbReference>
<evidence type="ECO:0000313" key="1">
    <source>
        <dbReference type="EMBL" id="EDS14116.1"/>
    </source>
</evidence>
<protein>
    <submittedName>
        <fullName evidence="1">Uncharacterized protein</fullName>
    </submittedName>
</protein>